<dbReference type="CDD" id="cd16841">
    <property type="entry name" value="RraA_family"/>
    <property type="match status" value="1"/>
</dbReference>
<dbReference type="PANTHER" id="PTHR33254">
    <property type="entry name" value="4-HYDROXY-4-METHYL-2-OXOGLUTARATE ALDOLASE 3-RELATED"/>
    <property type="match status" value="1"/>
</dbReference>
<dbReference type="Gene3D" id="3.50.30.40">
    <property type="entry name" value="Ribonuclease E inhibitor RraA/RraA-like"/>
    <property type="match status" value="1"/>
</dbReference>
<evidence type="ECO:0000256" key="3">
    <source>
        <dbReference type="ARBA" id="ARBA00029596"/>
    </source>
</evidence>
<comment type="caution">
    <text evidence="5">The sequence shown here is derived from an EMBL/GenBank/DDBJ whole genome shotgun (WGS) entry which is preliminary data.</text>
</comment>
<reference evidence="5 6" key="1">
    <citation type="journal article" date="2017" name="Antonie Van Leeuwenhoek">
        <title>Phylogenomic resolution of the bacterial genus Pantoea and its relationship with Erwinia and Tatumella.</title>
        <authorList>
            <person name="Palmer M."/>
            <person name="Steenkamp E.T."/>
            <person name="Coetzee M.P."/>
            <person name="Chan W.Y."/>
            <person name="van Zyl E."/>
            <person name="De Maayer P."/>
            <person name="Coutinho T.A."/>
            <person name="Blom J."/>
            <person name="Smits T.H."/>
            <person name="Duffy B."/>
            <person name="Venter S.N."/>
        </authorList>
    </citation>
    <scope>NUCLEOTIDE SEQUENCE [LARGE SCALE GENOMIC DNA]</scope>
    <source>
        <strain evidence="5 6">LMG 5345</strain>
    </source>
</reference>
<keyword evidence="6" id="KW-1185">Reference proteome</keyword>
<evidence type="ECO:0000256" key="1">
    <source>
        <dbReference type="ARBA" id="ARBA00001968"/>
    </source>
</evidence>
<dbReference type="Pfam" id="PF03737">
    <property type="entry name" value="RraA-like"/>
    <property type="match status" value="1"/>
</dbReference>
<evidence type="ECO:0000313" key="6">
    <source>
        <dbReference type="Proteomes" id="UP000193785"/>
    </source>
</evidence>
<dbReference type="Proteomes" id="UP000193785">
    <property type="component" value="Unassembled WGS sequence"/>
</dbReference>
<protein>
    <recommendedName>
        <fullName evidence="2">Putative 4-hydroxy-4-methyl-2-oxoglutarate aldolase</fullName>
    </recommendedName>
    <alternativeName>
        <fullName evidence="3">Regulator of ribonuclease activity homolog</fullName>
    </alternativeName>
    <alternativeName>
        <fullName evidence="4">RraA-like protein</fullName>
    </alternativeName>
</protein>
<comment type="cofactor">
    <cofactor evidence="1">
        <name>a divalent metal cation</name>
        <dbReference type="ChEBI" id="CHEBI:60240"/>
    </cofactor>
</comment>
<dbReference type="GO" id="GO:0032259">
    <property type="term" value="P:methylation"/>
    <property type="evidence" value="ECO:0007669"/>
    <property type="project" value="UniProtKB-KW"/>
</dbReference>
<dbReference type="RefSeq" id="WP_084886207.1">
    <property type="nucleotide sequence ID" value="NZ_JBLEZF010000003.1"/>
</dbReference>
<dbReference type="InterPro" id="IPR036704">
    <property type="entry name" value="RraA/RraA-like_sf"/>
</dbReference>
<keyword evidence="5" id="KW-0489">Methyltransferase</keyword>
<dbReference type="SUPFAM" id="SSF89562">
    <property type="entry name" value="RraA-like"/>
    <property type="match status" value="1"/>
</dbReference>
<organism evidence="5 6">
    <name type="scientific">Pantoea septica</name>
    <dbReference type="NCBI Taxonomy" id="472695"/>
    <lineage>
        <taxon>Bacteria</taxon>
        <taxon>Pseudomonadati</taxon>
        <taxon>Pseudomonadota</taxon>
        <taxon>Gammaproteobacteria</taxon>
        <taxon>Enterobacterales</taxon>
        <taxon>Erwiniaceae</taxon>
        <taxon>Pantoea</taxon>
    </lineage>
</organism>
<evidence type="ECO:0000313" key="5">
    <source>
        <dbReference type="EMBL" id="ORM90855.1"/>
    </source>
</evidence>
<dbReference type="InterPro" id="IPR005493">
    <property type="entry name" value="RraA/RraA-like"/>
</dbReference>
<name>A0ABX3UMC6_9GAMM</name>
<accession>A0ABX3UMC6</accession>
<sequence>MSSEDALLIALVNVETATIGHMISHGFMSPELQCILPDICICGPALTVSLPEDDGYSLPFALQAARKGDVLVIERLNDNYHACWGAVMTVAAQQVGIAAVILDGYITDISVMMSAQFPVWCKGRSPLTTKRGKTGGAVNTKITCAGVVVNPGDIILADENGVLSLSKEEMAGLLEQALEIQRQEPLIIEKLKQGISLADIYGL</sequence>
<dbReference type="PANTHER" id="PTHR33254:SF4">
    <property type="entry name" value="4-HYDROXY-4-METHYL-2-OXOGLUTARATE ALDOLASE 3-RELATED"/>
    <property type="match status" value="1"/>
</dbReference>
<proteinExistence type="predicted"/>
<gene>
    <name evidence="5" type="ORF">HA46_19085</name>
</gene>
<evidence type="ECO:0000256" key="2">
    <source>
        <dbReference type="ARBA" id="ARBA00016549"/>
    </source>
</evidence>
<keyword evidence="5" id="KW-0808">Transferase</keyword>
<dbReference type="GO" id="GO:0008168">
    <property type="term" value="F:methyltransferase activity"/>
    <property type="evidence" value="ECO:0007669"/>
    <property type="project" value="UniProtKB-KW"/>
</dbReference>
<evidence type="ECO:0000256" key="4">
    <source>
        <dbReference type="ARBA" id="ARBA00030169"/>
    </source>
</evidence>
<dbReference type="EMBL" id="MLJJ01000055">
    <property type="protein sequence ID" value="ORM90855.1"/>
    <property type="molecule type" value="Genomic_DNA"/>
</dbReference>